<reference evidence="2" key="1">
    <citation type="journal article" date="2020" name="mSystems">
        <title>Genome- and Community-Level Interaction Insights into Carbon Utilization and Element Cycling Functions of Hydrothermarchaeota in Hydrothermal Sediment.</title>
        <authorList>
            <person name="Zhou Z."/>
            <person name="Liu Y."/>
            <person name="Xu W."/>
            <person name="Pan J."/>
            <person name="Luo Z.H."/>
            <person name="Li M."/>
        </authorList>
    </citation>
    <scope>NUCLEOTIDE SEQUENCE [LARGE SCALE GENOMIC DNA]</scope>
    <source>
        <strain evidence="2">SpSt-374</strain>
    </source>
</reference>
<name>A0A7C3VGI8_9CYAN</name>
<dbReference type="CDD" id="cd00207">
    <property type="entry name" value="fer2"/>
    <property type="match status" value="1"/>
</dbReference>
<dbReference type="SUPFAM" id="SSF54292">
    <property type="entry name" value="2Fe-2S ferredoxin-like"/>
    <property type="match status" value="1"/>
</dbReference>
<dbReference type="InterPro" id="IPR036010">
    <property type="entry name" value="2Fe-2S_ferredoxin-like_sf"/>
</dbReference>
<dbReference type="PROSITE" id="PS00197">
    <property type="entry name" value="2FE2S_FER_1"/>
    <property type="match status" value="1"/>
</dbReference>
<dbReference type="Gene3D" id="3.10.20.30">
    <property type="match status" value="1"/>
</dbReference>
<dbReference type="InterPro" id="IPR001041">
    <property type="entry name" value="2Fe-2S_ferredoxin-type"/>
</dbReference>
<comment type="caution">
    <text evidence="2">The sequence shown here is derived from an EMBL/GenBank/DDBJ whole genome shotgun (WGS) entry which is preliminary data.</text>
</comment>
<dbReference type="EMBL" id="DSPX01000095">
    <property type="protein sequence ID" value="HGG00874.1"/>
    <property type="molecule type" value="Genomic_DNA"/>
</dbReference>
<feature type="domain" description="2Fe-2S ferredoxin-type" evidence="1">
    <location>
        <begin position="6"/>
        <end position="98"/>
    </location>
</feature>
<accession>A0A7C3VGI8</accession>
<dbReference type="InterPro" id="IPR006058">
    <property type="entry name" value="2Fe2S_fd_BS"/>
</dbReference>
<dbReference type="PROSITE" id="PS51085">
    <property type="entry name" value="2FE2S_FER_2"/>
    <property type="match status" value="1"/>
</dbReference>
<sequence>MSEKTCVVRFPGTDYPPLELKAGDKLSEHLTAQNSPVLFGCRTGICGTCLVLVEGDIPPPGEDEREILYVMEMENTPARLACMVELTGDINLVFVEEQM</sequence>
<protein>
    <submittedName>
        <fullName evidence="2">(2Fe-2S)-binding protein</fullName>
    </submittedName>
</protein>
<proteinExistence type="predicted"/>
<dbReference type="InterPro" id="IPR012675">
    <property type="entry name" value="Beta-grasp_dom_sf"/>
</dbReference>
<evidence type="ECO:0000259" key="1">
    <source>
        <dbReference type="PROSITE" id="PS51085"/>
    </source>
</evidence>
<organism evidence="2">
    <name type="scientific">Planktothricoides sp. SpSt-374</name>
    <dbReference type="NCBI Taxonomy" id="2282167"/>
    <lineage>
        <taxon>Bacteria</taxon>
        <taxon>Bacillati</taxon>
        <taxon>Cyanobacteriota</taxon>
        <taxon>Cyanophyceae</taxon>
        <taxon>Oscillatoriophycideae</taxon>
        <taxon>Oscillatoriales</taxon>
        <taxon>Oscillatoriaceae</taxon>
        <taxon>Planktothricoides</taxon>
    </lineage>
</organism>
<dbReference type="AlphaFoldDB" id="A0A7C3VGI8"/>
<dbReference type="Pfam" id="PF00111">
    <property type="entry name" value="Fer2"/>
    <property type="match status" value="1"/>
</dbReference>
<dbReference type="GO" id="GO:0051537">
    <property type="term" value="F:2 iron, 2 sulfur cluster binding"/>
    <property type="evidence" value="ECO:0007669"/>
    <property type="project" value="InterPro"/>
</dbReference>
<gene>
    <name evidence="2" type="ORF">ENR15_09545</name>
</gene>
<evidence type="ECO:0000313" key="2">
    <source>
        <dbReference type="EMBL" id="HGG00874.1"/>
    </source>
</evidence>